<dbReference type="InterPro" id="IPR051598">
    <property type="entry name" value="TSUP/Inactive_protease-like"/>
</dbReference>
<feature type="transmembrane region" description="Helical" evidence="6">
    <location>
        <begin position="218"/>
        <end position="235"/>
    </location>
</feature>
<dbReference type="RefSeq" id="WP_272734891.1">
    <property type="nucleotide sequence ID" value="NZ_CP116942.1"/>
</dbReference>
<accession>A0AAE9YCN8</accession>
<evidence type="ECO:0000256" key="6">
    <source>
        <dbReference type="RuleBase" id="RU363041"/>
    </source>
</evidence>
<dbReference type="KEGG" id="ima:PO878_12755"/>
<dbReference type="EMBL" id="CP116942">
    <property type="protein sequence ID" value="WCO65366.1"/>
    <property type="molecule type" value="Genomic_DNA"/>
</dbReference>
<evidence type="ECO:0000256" key="2">
    <source>
        <dbReference type="ARBA" id="ARBA00009142"/>
    </source>
</evidence>
<keyword evidence="5 6" id="KW-0472">Membrane</keyword>
<dbReference type="Pfam" id="PF01925">
    <property type="entry name" value="TauE"/>
    <property type="match status" value="1"/>
</dbReference>
<evidence type="ECO:0000256" key="1">
    <source>
        <dbReference type="ARBA" id="ARBA00004141"/>
    </source>
</evidence>
<feature type="transmembrane region" description="Helical" evidence="6">
    <location>
        <begin position="241"/>
        <end position="262"/>
    </location>
</feature>
<evidence type="ECO:0000313" key="7">
    <source>
        <dbReference type="EMBL" id="WCO65366.1"/>
    </source>
</evidence>
<feature type="transmembrane region" description="Helical" evidence="6">
    <location>
        <begin position="269"/>
        <end position="287"/>
    </location>
</feature>
<dbReference type="AlphaFoldDB" id="A0AAE9YCN8"/>
<feature type="transmembrane region" description="Helical" evidence="6">
    <location>
        <begin position="31"/>
        <end position="51"/>
    </location>
</feature>
<protein>
    <recommendedName>
        <fullName evidence="6">Probable membrane transporter protein</fullName>
    </recommendedName>
</protein>
<keyword evidence="8" id="KW-1185">Reference proteome</keyword>
<evidence type="ECO:0000256" key="3">
    <source>
        <dbReference type="ARBA" id="ARBA00022692"/>
    </source>
</evidence>
<feature type="transmembrane region" description="Helical" evidence="6">
    <location>
        <begin position="177"/>
        <end position="206"/>
    </location>
</feature>
<feature type="transmembrane region" description="Helical" evidence="6">
    <location>
        <begin position="71"/>
        <end position="93"/>
    </location>
</feature>
<keyword evidence="4 6" id="KW-1133">Transmembrane helix</keyword>
<dbReference type="InterPro" id="IPR002781">
    <property type="entry name" value="TM_pro_TauE-like"/>
</dbReference>
<dbReference type="PANTHER" id="PTHR43701">
    <property type="entry name" value="MEMBRANE TRANSPORTER PROTEIN MJ0441-RELATED"/>
    <property type="match status" value="1"/>
</dbReference>
<evidence type="ECO:0000256" key="5">
    <source>
        <dbReference type="ARBA" id="ARBA00023136"/>
    </source>
</evidence>
<dbReference type="PANTHER" id="PTHR43701:SF2">
    <property type="entry name" value="MEMBRANE TRANSPORTER PROTEIN YJNA-RELATED"/>
    <property type="match status" value="1"/>
</dbReference>
<name>A0AAE9YCN8_9ACTN</name>
<dbReference type="GO" id="GO:0005886">
    <property type="term" value="C:plasma membrane"/>
    <property type="evidence" value="ECO:0007669"/>
    <property type="project" value="UniProtKB-SubCell"/>
</dbReference>
<gene>
    <name evidence="7" type="ORF">PO878_12755</name>
</gene>
<comment type="subcellular location">
    <subcellularLocation>
        <location evidence="6">Cell membrane</location>
        <topology evidence="6">Multi-pass membrane protein</topology>
    </subcellularLocation>
    <subcellularLocation>
        <location evidence="1">Membrane</location>
        <topology evidence="1">Multi-pass membrane protein</topology>
    </subcellularLocation>
</comment>
<organism evidence="7 8">
    <name type="scientific">Iamia majanohamensis</name>
    <dbReference type="NCBI Taxonomy" id="467976"/>
    <lineage>
        <taxon>Bacteria</taxon>
        <taxon>Bacillati</taxon>
        <taxon>Actinomycetota</taxon>
        <taxon>Acidimicrobiia</taxon>
        <taxon>Acidimicrobiales</taxon>
        <taxon>Iamiaceae</taxon>
        <taxon>Iamia</taxon>
    </lineage>
</organism>
<evidence type="ECO:0000313" key="8">
    <source>
        <dbReference type="Proteomes" id="UP001216390"/>
    </source>
</evidence>
<comment type="similarity">
    <text evidence="2 6">Belongs to the 4-toluene sulfonate uptake permease (TSUP) (TC 2.A.102) family.</text>
</comment>
<keyword evidence="3 6" id="KW-0812">Transmembrane</keyword>
<sequence length="288" mass="28024">MTLLAILLVGAATGFLGGLFGKGGSALATPVLAAFGVPPIIAVASPLPATVPGTLLAARQYGRRGLIDRKVTGLCIAVGLPATVAGAVLTRWIPGASLVTATDVIVGGLGLSILVGAARRAGRARAGVEGGGGPDRLAVDVETTLDEVAGVEGGRAAVAVEERTGAVTARPTTGATLAVAAGVGLTAGLLANSGGFLLAPLFLVVLRLPVRSAMGTSLAVAAALAVPGTITHAALGHIDPLFVVVFGAASVPLSVLGARTGLGVDPARLEVVFGAALVVLSAVLLAWG</sequence>
<keyword evidence="6" id="KW-1003">Cell membrane</keyword>
<evidence type="ECO:0000256" key="4">
    <source>
        <dbReference type="ARBA" id="ARBA00022989"/>
    </source>
</evidence>
<dbReference type="Proteomes" id="UP001216390">
    <property type="component" value="Chromosome"/>
</dbReference>
<proteinExistence type="inferred from homology"/>
<reference evidence="7" key="1">
    <citation type="submission" date="2023-01" db="EMBL/GenBank/DDBJ databases">
        <title>The diversity of Class Acidimicrobiia in South China Sea sediment environments and the proposal of Iamia marina sp. nov., a novel species of the genus Iamia.</title>
        <authorList>
            <person name="He Y."/>
            <person name="Tian X."/>
        </authorList>
    </citation>
    <scope>NUCLEOTIDE SEQUENCE</scope>
    <source>
        <strain evidence="7">DSM 19957</strain>
    </source>
</reference>